<dbReference type="InterPro" id="IPR003488">
    <property type="entry name" value="DprA"/>
</dbReference>
<accession>A0AAP4BRT9</accession>
<evidence type="ECO:0000313" key="4">
    <source>
        <dbReference type="EMBL" id="MDK4325244.1"/>
    </source>
</evidence>
<reference evidence="4" key="1">
    <citation type="submission" date="2023-05" db="EMBL/GenBank/DDBJ databases">
        <title>Metabolic capabilities are highly conserved among human nasal-associated Corynebacterium species in pangenomic analyses.</title>
        <authorList>
            <person name="Tran T.H."/>
            <person name="Roberts A.Q."/>
            <person name="Escapa I.F."/>
            <person name="Gao W."/>
            <person name="Conlan S."/>
            <person name="Kong H."/>
            <person name="Segre J.A."/>
            <person name="Kelly M.S."/>
            <person name="Lemon K.P."/>
        </authorList>
    </citation>
    <scope>NUCLEOTIDE SEQUENCE</scope>
    <source>
        <strain evidence="4">KPL2654</strain>
    </source>
</reference>
<evidence type="ECO:0000313" key="5">
    <source>
        <dbReference type="Proteomes" id="UP001226160"/>
    </source>
</evidence>
<organism evidence="4 5">
    <name type="scientific">Corynebacterium propinquum</name>
    <dbReference type="NCBI Taxonomy" id="43769"/>
    <lineage>
        <taxon>Bacteria</taxon>
        <taxon>Bacillati</taxon>
        <taxon>Actinomycetota</taxon>
        <taxon>Actinomycetes</taxon>
        <taxon>Mycobacteriales</taxon>
        <taxon>Corynebacteriaceae</taxon>
        <taxon>Corynebacterium</taxon>
    </lineage>
</organism>
<dbReference type="NCBIfam" id="TIGR00732">
    <property type="entry name" value="dprA"/>
    <property type="match status" value="1"/>
</dbReference>
<dbReference type="RefSeq" id="WP_284589458.1">
    <property type="nucleotide sequence ID" value="NZ_JASNVP010000002.1"/>
</dbReference>
<dbReference type="PANTHER" id="PTHR43022">
    <property type="entry name" value="PROTEIN SMF"/>
    <property type="match status" value="1"/>
</dbReference>
<dbReference type="AlphaFoldDB" id="A0AAP4BRT9"/>
<evidence type="ECO:0000259" key="3">
    <source>
        <dbReference type="Pfam" id="PF02481"/>
    </source>
</evidence>
<protein>
    <submittedName>
        <fullName evidence="4">DNA-processing protein DprA</fullName>
    </submittedName>
</protein>
<dbReference type="InterPro" id="IPR057666">
    <property type="entry name" value="DrpA_SLOG"/>
</dbReference>
<evidence type="ECO:0000256" key="1">
    <source>
        <dbReference type="ARBA" id="ARBA00006525"/>
    </source>
</evidence>
<dbReference type="Proteomes" id="UP001226160">
    <property type="component" value="Unassembled WGS sequence"/>
</dbReference>
<sequence length="419" mass="44540">MTHEGMNDTSDNGGSSSTSSSTSSSGNNAERYAWAYLNRAIEGPSQPLWQLLRAGRDATEIAHGVRRRASWLHDLLGQTEARHDWCRWEQDLEIATRYGARLVTPDDAEFPTETFDAAFGFAELGAARAASGSSSGAGASAPPHGLWVRGQDLRQLVAQAVAIVGTRSMSAYGKAATEQLVRGLSPAQWTVIAGGALGIDAAAHSAALASGGKTMVITACGVDKVYPRAHTRLFQTIAAGESGAMVTEYPPETPPQRHRFLTRNRLVAALTEGTVVVEAAWRSGALNTAHWAEGFGKTTMAVPGPITTVGSLGCHQLLKDGRAQLVTSADDVRELLGSIGEVDATGQYELQFSPDPIQKLSRNELRIYDCTPAHGFPGKTAEEIATEAGMPLGLAVHLLLELHKTGLVTREAGRFTRTS</sequence>
<dbReference type="Pfam" id="PF02481">
    <property type="entry name" value="DNA_processg_A"/>
    <property type="match status" value="1"/>
</dbReference>
<proteinExistence type="inferred from homology"/>
<comment type="caution">
    <text evidence="4">The sequence shown here is derived from an EMBL/GenBank/DDBJ whole genome shotgun (WGS) entry which is preliminary data.</text>
</comment>
<dbReference type="PANTHER" id="PTHR43022:SF1">
    <property type="entry name" value="PROTEIN SMF"/>
    <property type="match status" value="1"/>
</dbReference>
<feature type="region of interest" description="Disordered" evidence="2">
    <location>
        <begin position="1"/>
        <end position="26"/>
    </location>
</feature>
<dbReference type="Gene3D" id="3.40.50.450">
    <property type="match status" value="1"/>
</dbReference>
<dbReference type="GO" id="GO:0009294">
    <property type="term" value="P:DNA-mediated transformation"/>
    <property type="evidence" value="ECO:0007669"/>
    <property type="project" value="InterPro"/>
</dbReference>
<feature type="domain" description="Smf/DprA SLOG" evidence="3">
    <location>
        <begin position="140"/>
        <end position="335"/>
    </location>
</feature>
<comment type="similarity">
    <text evidence="1">Belongs to the DprA/Smf family.</text>
</comment>
<dbReference type="EMBL" id="JASNVP010000002">
    <property type="protein sequence ID" value="MDK4325244.1"/>
    <property type="molecule type" value="Genomic_DNA"/>
</dbReference>
<name>A0AAP4BRT9_9CORY</name>
<dbReference type="SUPFAM" id="SSF102405">
    <property type="entry name" value="MCP/YpsA-like"/>
    <property type="match status" value="1"/>
</dbReference>
<gene>
    <name evidence="4" type="primary">dprA</name>
    <name evidence="4" type="ORF">QPX54_01760</name>
</gene>
<evidence type="ECO:0000256" key="2">
    <source>
        <dbReference type="SAM" id="MobiDB-lite"/>
    </source>
</evidence>
<feature type="compositionally biased region" description="Low complexity" evidence="2">
    <location>
        <begin position="7"/>
        <end position="26"/>
    </location>
</feature>